<organism evidence="1 2">
    <name type="scientific">Galemys pyrenaicus</name>
    <name type="common">Iberian desman</name>
    <name type="synonym">Pyrenean desman</name>
    <dbReference type="NCBI Taxonomy" id="202257"/>
    <lineage>
        <taxon>Eukaryota</taxon>
        <taxon>Metazoa</taxon>
        <taxon>Chordata</taxon>
        <taxon>Craniata</taxon>
        <taxon>Vertebrata</taxon>
        <taxon>Euteleostomi</taxon>
        <taxon>Mammalia</taxon>
        <taxon>Eutheria</taxon>
        <taxon>Laurasiatheria</taxon>
        <taxon>Eulipotyphla</taxon>
        <taxon>Talpidae</taxon>
        <taxon>Galemys</taxon>
    </lineage>
</organism>
<gene>
    <name evidence="1" type="ORF">J0S82_008644</name>
</gene>
<feature type="non-terminal residue" evidence="1">
    <location>
        <position position="1"/>
    </location>
</feature>
<dbReference type="Gene3D" id="3.40.50.10490">
    <property type="entry name" value="Glucose-6-phosphate isomerase like protein, domain 1"/>
    <property type="match status" value="1"/>
</dbReference>
<dbReference type="AlphaFoldDB" id="A0A8J6A684"/>
<accession>A0A8J6A684</accession>
<evidence type="ECO:0000313" key="2">
    <source>
        <dbReference type="Proteomes" id="UP000700334"/>
    </source>
</evidence>
<evidence type="ECO:0000313" key="1">
    <source>
        <dbReference type="EMBL" id="KAG8511420.1"/>
    </source>
</evidence>
<feature type="non-terminal residue" evidence="1">
    <location>
        <position position="90"/>
    </location>
</feature>
<comment type="caution">
    <text evidence="1">The sequence shown here is derived from an EMBL/GenBank/DDBJ whole genome shotgun (WGS) entry which is preliminary data.</text>
</comment>
<protein>
    <submittedName>
        <fullName evidence="1">Uncharacterized protein</fullName>
    </submittedName>
</protein>
<dbReference type="OrthoDB" id="414863at2759"/>
<reference evidence="1" key="1">
    <citation type="journal article" date="2021" name="Evol. Appl.">
        <title>The genome of the Pyrenean desman and the effects of bottlenecks and inbreeding on the genomic landscape of an endangered species.</title>
        <authorList>
            <person name="Escoda L."/>
            <person name="Castresana J."/>
        </authorList>
    </citation>
    <scope>NUCLEOTIDE SEQUENCE</scope>
    <source>
        <strain evidence="1">IBE-C5619</strain>
    </source>
</reference>
<dbReference type="Proteomes" id="UP000700334">
    <property type="component" value="Unassembled WGS sequence"/>
</dbReference>
<keyword evidence="2" id="KW-1185">Reference proteome</keyword>
<dbReference type="EMBL" id="JAGFMF010011830">
    <property type="protein sequence ID" value="KAG8511420.1"/>
    <property type="molecule type" value="Genomic_DNA"/>
</dbReference>
<sequence length="90" mass="10120">CIYERKNNGTCIINLQRTWEKLLLVSLAMAALKTWLKSVLCPPGHWPTTYAEASSVYLPPIAQTLLCNRGLMWWALPRNGCMCGTIPVPM</sequence>
<proteinExistence type="predicted"/>
<name>A0A8J6A684_GALPY</name>